<gene>
    <name evidence="3" type="primary">atzF</name>
    <name evidence="3" type="ORF">H0I76_08175</name>
</gene>
<dbReference type="EC" id="3.5.1.54" evidence="3"/>
<name>A0A8J7SEV0_9RHOB</name>
<dbReference type="InterPro" id="IPR000120">
    <property type="entry name" value="Amidase"/>
</dbReference>
<keyword evidence="4" id="KW-1185">Reference proteome</keyword>
<organism evidence="3 4">
    <name type="scientific">Thermohalobaculum xanthum</name>
    <dbReference type="NCBI Taxonomy" id="2753746"/>
    <lineage>
        <taxon>Bacteria</taxon>
        <taxon>Pseudomonadati</taxon>
        <taxon>Pseudomonadota</taxon>
        <taxon>Alphaproteobacteria</taxon>
        <taxon>Rhodobacterales</taxon>
        <taxon>Paracoccaceae</taxon>
        <taxon>Thermohalobaculum</taxon>
    </lineage>
</organism>
<comment type="caution">
    <text evidence="3">The sequence shown here is derived from an EMBL/GenBank/DDBJ whole genome shotgun (WGS) entry which is preliminary data.</text>
</comment>
<dbReference type="GO" id="GO:0004039">
    <property type="term" value="F:allophanate hydrolase activity"/>
    <property type="evidence" value="ECO:0007669"/>
    <property type="project" value="UniProtKB-EC"/>
</dbReference>
<feature type="domain" description="Allophanate hydrolase C-terminal" evidence="2">
    <location>
        <begin position="471"/>
        <end position="593"/>
    </location>
</feature>
<dbReference type="AlphaFoldDB" id="A0A8J7SEV0"/>
<dbReference type="SUPFAM" id="SSF75304">
    <property type="entry name" value="Amidase signature (AS) enzymes"/>
    <property type="match status" value="1"/>
</dbReference>
<dbReference type="RefSeq" id="WP_200609162.1">
    <property type="nucleotide sequence ID" value="NZ_JAEHHL010000004.1"/>
</dbReference>
<dbReference type="InterPro" id="IPR053844">
    <property type="entry name" value="AH_C"/>
</dbReference>
<dbReference type="NCBIfam" id="TIGR02713">
    <property type="entry name" value="allophanate_hyd"/>
    <property type="match status" value="1"/>
</dbReference>
<dbReference type="NCBIfam" id="NF006043">
    <property type="entry name" value="PRK08186.1"/>
    <property type="match status" value="1"/>
</dbReference>
<evidence type="ECO:0000313" key="4">
    <source>
        <dbReference type="Proteomes" id="UP000655420"/>
    </source>
</evidence>
<dbReference type="Gene3D" id="1.20.58.1700">
    <property type="match status" value="1"/>
</dbReference>
<dbReference type="EMBL" id="JAEHHL010000004">
    <property type="protein sequence ID" value="MBK0399162.1"/>
    <property type="molecule type" value="Genomic_DNA"/>
</dbReference>
<dbReference type="Pfam" id="PF01425">
    <property type="entry name" value="Amidase"/>
    <property type="match status" value="1"/>
</dbReference>
<dbReference type="Proteomes" id="UP000655420">
    <property type="component" value="Unassembled WGS sequence"/>
</dbReference>
<evidence type="ECO:0000259" key="1">
    <source>
        <dbReference type="Pfam" id="PF01425"/>
    </source>
</evidence>
<accession>A0A8J7SEV0</accession>
<proteinExistence type="predicted"/>
<dbReference type="Gene3D" id="3.10.490.10">
    <property type="entry name" value="Gamma-glutamyl cyclotransferase-like"/>
    <property type="match status" value="1"/>
</dbReference>
<dbReference type="PANTHER" id="PTHR11895">
    <property type="entry name" value="TRANSAMIDASE"/>
    <property type="match status" value="1"/>
</dbReference>
<evidence type="ECO:0000259" key="2">
    <source>
        <dbReference type="Pfam" id="PF21986"/>
    </source>
</evidence>
<dbReference type="Gene3D" id="3.90.1300.10">
    <property type="entry name" value="Amidase signature (AS) domain"/>
    <property type="match status" value="1"/>
</dbReference>
<dbReference type="Pfam" id="PF21986">
    <property type="entry name" value="AH_C"/>
    <property type="match status" value="1"/>
</dbReference>
<protein>
    <submittedName>
        <fullName evidence="3">Allophanate hydrolase</fullName>
        <ecNumber evidence="3">3.5.1.54</ecNumber>
    </submittedName>
</protein>
<keyword evidence="3" id="KW-0378">Hydrolase</keyword>
<dbReference type="InterPro" id="IPR023631">
    <property type="entry name" value="Amidase_dom"/>
</dbReference>
<evidence type="ECO:0000313" key="3">
    <source>
        <dbReference type="EMBL" id="MBK0399162.1"/>
    </source>
</evidence>
<dbReference type="InterPro" id="IPR014085">
    <property type="entry name" value="Allophanate_hydrolase"/>
</dbReference>
<dbReference type="InterPro" id="IPR036928">
    <property type="entry name" value="AS_sf"/>
</dbReference>
<feature type="domain" description="Amidase" evidence="1">
    <location>
        <begin position="23"/>
        <end position="433"/>
    </location>
</feature>
<reference evidence="3" key="1">
    <citation type="submission" date="2020-12" db="EMBL/GenBank/DDBJ databases">
        <title>Bacterial taxonomy.</title>
        <authorList>
            <person name="Pan X."/>
        </authorList>
    </citation>
    <scope>NUCLEOTIDE SEQUENCE</scope>
    <source>
        <strain evidence="3">M0105</strain>
    </source>
</reference>
<dbReference type="PANTHER" id="PTHR11895:SF169">
    <property type="entry name" value="GLUTAMYL-TRNA(GLN) AMIDOTRANSFERASE"/>
    <property type="match status" value="1"/>
</dbReference>
<sequence length="610" mass="63777">MHDQIFSLDALRSAYAAGRRPDEVVAEVFRRIRAAGDPGIFLHLNDEAAVAAEARALGPYDADRPLWGIPFAVKDNIDVAGLPTTAACPAYAYHPARDAFTVARLREAGALVIGKTNLDQFATGLVGVRTPYPVPRNALDPEIVPGGSSSGSAVAVARGIVCFALGTDTAGSGRVPAALNNIVGLKPTLGAFSATGVVPACRTLDTVSIFALTVADAFEAFCVAAAFDPDDAYGRKVRVSPLAAPPPSIRVGVPDAASLRFFGDKVQEASFRAGLARLEGCGATVVEIDFQPFHAVAEMLYEGAWVAERHTVIGDLIARSPDAVHPVTRAIVGKAESLSAADAFRGFYRLADLRRETEPVLDAIDMLCVPTIPTFYSLADLEADPIGPNSRLGTYTNFVNLLDLCGISVPTMPRDDGRPGSLTLLARAGQDGLIASVATWLEQFGPRTLGATQWPVPAAPDLRAVAQADEVEIAVCGAHMSGMALNTELASLGARFLRCAETAPEYRLYRLSGAPPRPGLVRVKPDAGATVALEVWALPTEAVGRFLAGIPSPLGLGTVRLADGTAPKGFLCEAAAVDGAEDVTALGGWRAVVARDQAAREPARAAGESS</sequence>